<dbReference type="InterPro" id="IPR050960">
    <property type="entry name" value="AB_hydrolase_4_sf"/>
</dbReference>
<gene>
    <name evidence="3" type="ORF">MAF45_02525</name>
</gene>
<dbReference type="SUPFAM" id="SSF53474">
    <property type="entry name" value="alpha/beta-Hydrolases"/>
    <property type="match status" value="1"/>
</dbReference>
<feature type="domain" description="AB hydrolase-1" evidence="2">
    <location>
        <begin position="63"/>
        <end position="302"/>
    </location>
</feature>
<sequence length="324" mass="36427">MPVLISDYSAPSWAKGTQIQTVIPAKLSHRPKVSYRCEHCDTPDGDFELFFWARPEPGDPRAPVLVLFHGLEGGPGSHYAVALMHEAAERGWRGVVPCYRTCGGEMNRLPRAYFAGDTDDCGWVLKTIHERFPDAPLYVAGMSLGANYIAKYLGDMGSEASFVTAVAAVGGPFDIVEGYRVMDHGVIRLYDEMFLSTLQEKVERKIARFGAFIDVGKFRRVRHMYEFDEVYTAPVHGFRSGLDYWRRCSAKPVLCDVRVPLLALNPLNDPFQPVSALPREQDVSSFVYLEQPEQGGHIGFPTGKWPGEITYLPRRILRFFDTGR</sequence>
<protein>
    <submittedName>
        <fullName evidence="3">Alpha/beta hydrolase</fullName>
    </submittedName>
</protein>
<dbReference type="PANTHER" id="PTHR10794">
    <property type="entry name" value="ABHYDROLASE DOMAIN-CONTAINING PROTEIN"/>
    <property type="match status" value="1"/>
</dbReference>
<evidence type="ECO:0000313" key="3">
    <source>
        <dbReference type="EMBL" id="MCG5030329.1"/>
    </source>
</evidence>
<evidence type="ECO:0000259" key="2">
    <source>
        <dbReference type="Pfam" id="PF00561"/>
    </source>
</evidence>
<dbReference type="InterPro" id="IPR012020">
    <property type="entry name" value="ABHD4"/>
</dbReference>
<keyword evidence="4" id="KW-1185">Reference proteome</keyword>
<evidence type="ECO:0000256" key="1">
    <source>
        <dbReference type="ARBA" id="ARBA00010884"/>
    </source>
</evidence>
<comment type="similarity">
    <text evidence="1">Belongs to the AB hydrolase superfamily. AB hydrolase 4 family.</text>
</comment>
<comment type="caution">
    <text evidence="3">The sequence shown here is derived from an EMBL/GenBank/DDBJ whole genome shotgun (WGS) entry which is preliminary data.</text>
</comment>
<dbReference type="GO" id="GO:0016787">
    <property type="term" value="F:hydrolase activity"/>
    <property type="evidence" value="ECO:0007669"/>
    <property type="project" value="UniProtKB-KW"/>
</dbReference>
<organism evidence="3 4">
    <name type="scientific">Mesosutterella porci</name>
    <dbReference type="NCBI Taxonomy" id="2915351"/>
    <lineage>
        <taxon>Bacteria</taxon>
        <taxon>Pseudomonadati</taxon>
        <taxon>Pseudomonadota</taxon>
        <taxon>Betaproteobacteria</taxon>
        <taxon>Burkholderiales</taxon>
        <taxon>Sutterellaceae</taxon>
        <taxon>Mesosutterella</taxon>
    </lineage>
</organism>
<dbReference type="Pfam" id="PF00561">
    <property type="entry name" value="Abhydrolase_1"/>
    <property type="match status" value="1"/>
</dbReference>
<dbReference type="PIRSF" id="PIRSF005211">
    <property type="entry name" value="Ab_hydro_YheT"/>
    <property type="match status" value="1"/>
</dbReference>
<dbReference type="PANTHER" id="PTHR10794:SF94">
    <property type="entry name" value="ESTERASE YHET-RELATED"/>
    <property type="match status" value="1"/>
</dbReference>
<reference evidence="3 4" key="1">
    <citation type="submission" date="2022-02" db="EMBL/GenBank/DDBJ databases">
        <title>Mesosutterella porci, a novel member of the family Sutterellaceae from pig feces.</title>
        <authorList>
            <person name="Wylensek D."/>
            <person name="Clavel T."/>
        </authorList>
    </citation>
    <scope>NUCLEOTIDE SEQUENCE [LARGE SCALE GENOMIC DNA]</scope>
    <source>
        <strain evidence="4">oilRF-744-wt-GAM-9</strain>
    </source>
</reference>
<dbReference type="InterPro" id="IPR000073">
    <property type="entry name" value="AB_hydrolase_1"/>
</dbReference>
<evidence type="ECO:0000313" key="4">
    <source>
        <dbReference type="Proteomes" id="UP001297600"/>
    </source>
</evidence>
<keyword evidence="3" id="KW-0378">Hydrolase</keyword>
<dbReference type="Proteomes" id="UP001297600">
    <property type="component" value="Unassembled WGS sequence"/>
</dbReference>
<dbReference type="RefSeq" id="WP_237977979.1">
    <property type="nucleotide sequence ID" value="NZ_JAKNCT010000002.1"/>
</dbReference>
<accession>A0ABS9MNY6</accession>
<proteinExistence type="inferred from homology"/>
<dbReference type="EMBL" id="JAKNCT010000002">
    <property type="protein sequence ID" value="MCG5030329.1"/>
    <property type="molecule type" value="Genomic_DNA"/>
</dbReference>
<dbReference type="InterPro" id="IPR029058">
    <property type="entry name" value="AB_hydrolase_fold"/>
</dbReference>
<dbReference type="Gene3D" id="3.40.50.1820">
    <property type="entry name" value="alpha/beta hydrolase"/>
    <property type="match status" value="1"/>
</dbReference>
<name>A0ABS9MNY6_9BURK</name>